<protein>
    <submittedName>
        <fullName evidence="2">Uncharacterized protein</fullName>
    </submittedName>
</protein>
<name>F4SE43_MELLP</name>
<dbReference type="InParanoid" id="F4SE43"/>
<dbReference type="AlphaFoldDB" id="F4SE43"/>
<dbReference type="EMBL" id="GL883336">
    <property type="protein sequence ID" value="EGF97084.1"/>
    <property type="molecule type" value="Genomic_DNA"/>
</dbReference>
<feature type="region of interest" description="Disordered" evidence="1">
    <location>
        <begin position="76"/>
        <end position="96"/>
    </location>
</feature>
<sequence>MDLGLFQVLSAGITGCQLRLRNPRPRVASPDLLSSRWSNMPPARVLPTRRCIPGIRYDPIPSAIERANRISDDFSARLPWNPSGETRPESDATDLGENAVNHLSDIRMEHGVVKMEDGEDGADRASTHLVKMEPDEDGGDRSSTQSDPRELCTSVDACLNEGQTGTDEGIVSPGYSDPAPGMPPDICYSTLRRLITKASLWEYLAFAGMDEDQMDVVMPILKKQYVTNWDIFIFREYISLARLLEWGIPYTFAVRLVIHGEMFYHYMLLKNL</sequence>
<keyword evidence="3" id="KW-1185">Reference proteome</keyword>
<reference evidence="3" key="1">
    <citation type="journal article" date="2011" name="Proc. Natl. Acad. Sci. U.S.A.">
        <title>Obligate biotrophy features unraveled by the genomic analysis of rust fungi.</title>
        <authorList>
            <person name="Duplessis S."/>
            <person name="Cuomo C.A."/>
            <person name="Lin Y.-C."/>
            <person name="Aerts A."/>
            <person name="Tisserant E."/>
            <person name="Veneault-Fourrey C."/>
            <person name="Joly D.L."/>
            <person name="Hacquard S."/>
            <person name="Amselem J."/>
            <person name="Cantarel B.L."/>
            <person name="Chiu R."/>
            <person name="Coutinho P.M."/>
            <person name="Feau N."/>
            <person name="Field M."/>
            <person name="Frey P."/>
            <person name="Gelhaye E."/>
            <person name="Goldberg J."/>
            <person name="Grabherr M.G."/>
            <person name="Kodira C.D."/>
            <person name="Kohler A."/>
            <person name="Kuees U."/>
            <person name="Lindquist E.A."/>
            <person name="Lucas S.M."/>
            <person name="Mago R."/>
            <person name="Mauceli E."/>
            <person name="Morin E."/>
            <person name="Murat C."/>
            <person name="Pangilinan J.L."/>
            <person name="Park R."/>
            <person name="Pearson M."/>
            <person name="Quesneville H."/>
            <person name="Rouhier N."/>
            <person name="Sakthikumar S."/>
            <person name="Salamov A.A."/>
            <person name="Schmutz J."/>
            <person name="Selles B."/>
            <person name="Shapiro H."/>
            <person name="Tanguay P."/>
            <person name="Tuskan G.A."/>
            <person name="Henrissat B."/>
            <person name="Van de Peer Y."/>
            <person name="Rouze P."/>
            <person name="Ellis J.G."/>
            <person name="Dodds P.N."/>
            <person name="Schein J.E."/>
            <person name="Zhong S."/>
            <person name="Hamelin R.C."/>
            <person name="Grigoriev I.V."/>
            <person name="Szabo L.J."/>
            <person name="Martin F."/>
        </authorList>
    </citation>
    <scope>NUCLEOTIDE SEQUENCE [LARGE SCALE GENOMIC DNA]</scope>
    <source>
        <strain evidence="3">98AG31 / pathotype 3-4-7</strain>
    </source>
</reference>
<dbReference type="GeneID" id="18931462"/>
<evidence type="ECO:0000313" key="2">
    <source>
        <dbReference type="EMBL" id="EGF97084.1"/>
    </source>
</evidence>
<evidence type="ECO:0000313" key="3">
    <source>
        <dbReference type="Proteomes" id="UP000001072"/>
    </source>
</evidence>
<organism evidence="3">
    <name type="scientific">Melampsora larici-populina (strain 98AG31 / pathotype 3-4-7)</name>
    <name type="common">Poplar leaf rust fungus</name>
    <dbReference type="NCBI Taxonomy" id="747676"/>
    <lineage>
        <taxon>Eukaryota</taxon>
        <taxon>Fungi</taxon>
        <taxon>Dikarya</taxon>
        <taxon>Basidiomycota</taxon>
        <taxon>Pucciniomycotina</taxon>
        <taxon>Pucciniomycetes</taxon>
        <taxon>Pucciniales</taxon>
        <taxon>Melampsoraceae</taxon>
        <taxon>Melampsora</taxon>
    </lineage>
</organism>
<dbReference type="VEuPathDB" id="FungiDB:MELLADRAFT_70227"/>
<dbReference type="HOGENOM" id="CLU_1023371_0_0_1"/>
<gene>
    <name evidence="2" type="ORF">MELLADRAFT_70227</name>
</gene>
<accession>F4SE43</accession>
<dbReference type="KEGG" id="mlr:MELLADRAFT_70227"/>
<feature type="region of interest" description="Disordered" evidence="1">
    <location>
        <begin position="130"/>
        <end position="150"/>
    </location>
</feature>
<proteinExistence type="predicted"/>
<evidence type="ECO:0000256" key="1">
    <source>
        <dbReference type="SAM" id="MobiDB-lite"/>
    </source>
</evidence>
<dbReference type="Proteomes" id="UP000001072">
    <property type="component" value="Unassembled WGS sequence"/>
</dbReference>
<dbReference type="RefSeq" id="XP_007419647.1">
    <property type="nucleotide sequence ID" value="XM_007419585.1"/>
</dbReference>